<keyword evidence="2" id="KW-1185">Reference proteome</keyword>
<sequence length="51" mass="5569">MNGRVDRLGRALVTVSLRSSDTTASHDVEVWIDTGFNGDLVLPQQQIDDLG</sequence>
<accession>A0A517QYY6</accession>
<protein>
    <recommendedName>
        <fullName evidence="3">Clan AA aspartic protease</fullName>
    </recommendedName>
</protein>
<dbReference type="KEGG" id="svp:Pan189_12230"/>
<organism evidence="1 2">
    <name type="scientific">Stratiformator vulcanicus</name>
    <dbReference type="NCBI Taxonomy" id="2527980"/>
    <lineage>
        <taxon>Bacteria</taxon>
        <taxon>Pseudomonadati</taxon>
        <taxon>Planctomycetota</taxon>
        <taxon>Planctomycetia</taxon>
        <taxon>Planctomycetales</taxon>
        <taxon>Planctomycetaceae</taxon>
        <taxon>Stratiformator</taxon>
    </lineage>
</organism>
<proteinExistence type="predicted"/>
<evidence type="ECO:0000313" key="2">
    <source>
        <dbReference type="Proteomes" id="UP000317318"/>
    </source>
</evidence>
<dbReference type="EMBL" id="CP036268">
    <property type="protein sequence ID" value="QDT36859.1"/>
    <property type="molecule type" value="Genomic_DNA"/>
</dbReference>
<evidence type="ECO:0008006" key="3">
    <source>
        <dbReference type="Google" id="ProtNLM"/>
    </source>
</evidence>
<gene>
    <name evidence="1" type="ORF">Pan189_12230</name>
</gene>
<dbReference type="RefSeq" id="WP_310821147.1">
    <property type="nucleotide sequence ID" value="NZ_CP036268.1"/>
</dbReference>
<evidence type="ECO:0000313" key="1">
    <source>
        <dbReference type="EMBL" id="QDT36859.1"/>
    </source>
</evidence>
<dbReference type="Proteomes" id="UP000317318">
    <property type="component" value="Chromosome"/>
</dbReference>
<dbReference type="AlphaFoldDB" id="A0A517QYY6"/>
<reference evidence="1 2" key="1">
    <citation type="submission" date="2019-02" db="EMBL/GenBank/DDBJ databases">
        <title>Deep-cultivation of Planctomycetes and their phenomic and genomic characterization uncovers novel biology.</title>
        <authorList>
            <person name="Wiegand S."/>
            <person name="Jogler M."/>
            <person name="Boedeker C."/>
            <person name="Pinto D."/>
            <person name="Vollmers J."/>
            <person name="Rivas-Marin E."/>
            <person name="Kohn T."/>
            <person name="Peeters S.H."/>
            <person name="Heuer A."/>
            <person name="Rast P."/>
            <person name="Oberbeckmann S."/>
            <person name="Bunk B."/>
            <person name="Jeske O."/>
            <person name="Meyerdierks A."/>
            <person name="Storesund J.E."/>
            <person name="Kallscheuer N."/>
            <person name="Luecker S."/>
            <person name="Lage O.M."/>
            <person name="Pohl T."/>
            <person name="Merkel B.J."/>
            <person name="Hornburger P."/>
            <person name="Mueller R.-W."/>
            <person name="Bruemmer F."/>
            <person name="Labrenz M."/>
            <person name="Spormann A.M."/>
            <person name="Op den Camp H."/>
            <person name="Overmann J."/>
            <person name="Amann R."/>
            <person name="Jetten M.S.M."/>
            <person name="Mascher T."/>
            <person name="Medema M.H."/>
            <person name="Devos D.P."/>
            <person name="Kaster A.-K."/>
            <person name="Ovreas L."/>
            <person name="Rohde M."/>
            <person name="Galperin M.Y."/>
            <person name="Jogler C."/>
        </authorList>
    </citation>
    <scope>NUCLEOTIDE SEQUENCE [LARGE SCALE GENOMIC DNA]</scope>
    <source>
        <strain evidence="1 2">Pan189</strain>
    </source>
</reference>
<name>A0A517QYY6_9PLAN</name>